<evidence type="ECO:0000313" key="5">
    <source>
        <dbReference type="EMBL" id="MCW1932841.1"/>
    </source>
</evidence>
<feature type="chain" id="PRO_5046547107" evidence="4">
    <location>
        <begin position="23"/>
        <end position="374"/>
    </location>
</feature>
<proteinExistence type="predicted"/>
<dbReference type="Proteomes" id="UP001208938">
    <property type="component" value="Unassembled WGS sequence"/>
</dbReference>
<dbReference type="InterPro" id="IPR018389">
    <property type="entry name" value="DctP_fam"/>
</dbReference>
<dbReference type="EMBL" id="JAPDFL010000001">
    <property type="protein sequence ID" value="MCW1932841.1"/>
    <property type="molecule type" value="Genomic_DNA"/>
</dbReference>
<protein>
    <submittedName>
        <fullName evidence="5">TRAP transporter substrate-binding protein DctP</fullName>
    </submittedName>
</protein>
<gene>
    <name evidence="5" type="primary">dctP</name>
    <name evidence="5" type="ORF">OKW52_11390</name>
</gene>
<dbReference type="InterPro" id="IPR038404">
    <property type="entry name" value="TRAP_DctP_sf"/>
</dbReference>
<dbReference type="NCBIfam" id="NF037995">
    <property type="entry name" value="TRAP_S1"/>
    <property type="match status" value="1"/>
</dbReference>
<comment type="subcellular location">
    <subcellularLocation>
        <location evidence="1">Periplasm</location>
    </subcellularLocation>
</comment>
<comment type="caution">
    <text evidence="5">The sequence shown here is derived from an EMBL/GenBank/DDBJ whole genome shotgun (WGS) entry which is preliminary data.</text>
</comment>
<reference evidence="5 6" key="1">
    <citation type="submission" date="2022-10" db="EMBL/GenBank/DDBJ databases">
        <title>Pararhodobacter sp. nov., isolated from marine algae.</title>
        <authorList>
            <person name="Choi B.J."/>
            <person name="Kim J.M."/>
            <person name="Lee J.K."/>
            <person name="Choi D.G."/>
            <person name="Jeon C.O."/>
        </authorList>
    </citation>
    <scope>NUCLEOTIDE SEQUENCE [LARGE SCALE GENOMIC DNA]</scope>
    <source>
        <strain evidence="5 6">ZQ420</strain>
    </source>
</reference>
<evidence type="ECO:0000313" key="6">
    <source>
        <dbReference type="Proteomes" id="UP001208938"/>
    </source>
</evidence>
<dbReference type="PANTHER" id="PTHR33376">
    <property type="match status" value="1"/>
</dbReference>
<organism evidence="5 6">
    <name type="scientific">Pararhodobacter zhoushanensis</name>
    <dbReference type="NCBI Taxonomy" id="2479545"/>
    <lineage>
        <taxon>Bacteria</taxon>
        <taxon>Pseudomonadati</taxon>
        <taxon>Pseudomonadota</taxon>
        <taxon>Alphaproteobacteria</taxon>
        <taxon>Rhodobacterales</taxon>
        <taxon>Paracoccaceae</taxon>
        <taxon>Pararhodobacter</taxon>
    </lineage>
</organism>
<accession>A0ABT3GZ80</accession>
<evidence type="ECO:0000256" key="3">
    <source>
        <dbReference type="ARBA" id="ARBA00022764"/>
    </source>
</evidence>
<dbReference type="Gene3D" id="3.40.190.170">
    <property type="entry name" value="Bacterial extracellular solute-binding protein, family 7"/>
    <property type="match status" value="1"/>
</dbReference>
<keyword evidence="3" id="KW-0574">Periplasm</keyword>
<keyword evidence="2 4" id="KW-0732">Signal</keyword>
<feature type="signal peptide" evidence="4">
    <location>
        <begin position="1"/>
        <end position="22"/>
    </location>
</feature>
<evidence type="ECO:0000256" key="4">
    <source>
        <dbReference type="SAM" id="SignalP"/>
    </source>
</evidence>
<dbReference type="PANTHER" id="PTHR33376:SF15">
    <property type="entry name" value="BLL6794 PROTEIN"/>
    <property type="match status" value="1"/>
</dbReference>
<keyword evidence="6" id="KW-1185">Reference proteome</keyword>
<sequence length="374" mass="40061">MKLSKLAGLTIAASVLAFSAAAQDRVLRIAPAAPPAHPANGVLYTNFAQYLPEESEGRLGTTMLGPEVVNLGQMKDALQSQVAEVGNFLPLYFPAELPYMALAGELSLTSGNSQAAAAAMTQFIVECEPCQQELHDFGFVYLGSGASDVYEILSTRPVHSIADLEGMRLRSGGSPWARFAEHFGAVPAQISVNDTFEAISQGVVDGSMASIADLISFRLVDVITHVTFVPLGLYQATSNFMTSGLTWESLSVEDRAAMARAANRANADFTDRWGRSMPEEAEAAAREAGIELHQADDAFVAAVQEFVATEAASAAQISTERYGIADAEERIARFQELYSSWAAVAEEVNNDPAAMAERVNEAVWANVDYATYGQ</sequence>
<evidence type="ECO:0000256" key="1">
    <source>
        <dbReference type="ARBA" id="ARBA00004418"/>
    </source>
</evidence>
<name>A0ABT3GZ80_9RHOB</name>
<evidence type="ECO:0000256" key="2">
    <source>
        <dbReference type="ARBA" id="ARBA00022729"/>
    </source>
</evidence>
<dbReference type="Pfam" id="PF03480">
    <property type="entry name" value="DctP"/>
    <property type="match status" value="1"/>
</dbReference>
<dbReference type="RefSeq" id="WP_264505810.1">
    <property type="nucleotide sequence ID" value="NZ_JAPDFL010000001.1"/>
</dbReference>